<accession>E3MTS6</accession>
<name>E3MTS6_CAERE</name>
<keyword evidence="3" id="KW-1185">Reference proteome</keyword>
<dbReference type="AlphaFoldDB" id="E3MTS6"/>
<keyword evidence="1" id="KW-1133">Transmembrane helix</keyword>
<protein>
    <submittedName>
        <fullName evidence="2">Uncharacterized protein</fullName>
    </submittedName>
</protein>
<evidence type="ECO:0000313" key="3">
    <source>
        <dbReference type="Proteomes" id="UP000008281"/>
    </source>
</evidence>
<evidence type="ECO:0000313" key="2">
    <source>
        <dbReference type="EMBL" id="EFP08879.1"/>
    </source>
</evidence>
<proteinExistence type="predicted"/>
<feature type="transmembrane region" description="Helical" evidence="1">
    <location>
        <begin position="72"/>
        <end position="91"/>
    </location>
</feature>
<dbReference type="Proteomes" id="UP000008281">
    <property type="component" value="Unassembled WGS sequence"/>
</dbReference>
<keyword evidence="1" id="KW-0812">Transmembrane</keyword>
<dbReference type="SUPFAM" id="SSF64153">
    <property type="entry name" value="YjeF N-terminal domain-like"/>
    <property type="match status" value="1"/>
</dbReference>
<keyword evidence="1" id="KW-0472">Membrane</keyword>
<organism evidence="3">
    <name type="scientific">Caenorhabditis remanei</name>
    <name type="common">Caenorhabditis vulgaris</name>
    <dbReference type="NCBI Taxonomy" id="31234"/>
    <lineage>
        <taxon>Eukaryota</taxon>
        <taxon>Metazoa</taxon>
        <taxon>Ecdysozoa</taxon>
        <taxon>Nematoda</taxon>
        <taxon>Chromadorea</taxon>
        <taxon>Rhabditida</taxon>
        <taxon>Rhabditina</taxon>
        <taxon>Rhabditomorpha</taxon>
        <taxon>Rhabditoidea</taxon>
        <taxon>Rhabditidae</taxon>
        <taxon>Peloderinae</taxon>
        <taxon>Caenorhabditis</taxon>
    </lineage>
</organism>
<dbReference type="HOGENOM" id="CLU_2239117_0_0_1"/>
<gene>
    <name evidence="2" type="ORF">CRE_18010</name>
</gene>
<evidence type="ECO:0000256" key="1">
    <source>
        <dbReference type="SAM" id="Phobius"/>
    </source>
</evidence>
<dbReference type="STRING" id="31234.E3MTS6"/>
<reference evidence="2" key="1">
    <citation type="submission" date="2007-07" db="EMBL/GenBank/DDBJ databases">
        <title>PCAP assembly of the Caenorhabditis remanei genome.</title>
        <authorList>
            <consortium name="The Caenorhabditis remanei Sequencing Consortium"/>
            <person name="Wilson R.K."/>
        </authorList>
    </citation>
    <scope>NUCLEOTIDE SEQUENCE [LARGE SCALE GENOMIC DNA]</scope>
    <source>
        <strain evidence="2">PB4641</strain>
    </source>
</reference>
<dbReference type="Gene3D" id="3.40.50.10260">
    <property type="entry name" value="YjeF N-terminal domain"/>
    <property type="match status" value="1"/>
</dbReference>
<dbReference type="OrthoDB" id="5849551at2759"/>
<dbReference type="InParanoid" id="E3MTS6"/>
<dbReference type="InterPro" id="IPR036652">
    <property type="entry name" value="YjeF_N_dom_sf"/>
</dbReference>
<sequence>MVQIISKKTVSFIGQKMATQIDEQLFSKYGFKVEQLMELAGLAAAQAIVAHYPKNTLSEIPMPKGASCPQSILRPSLLFYLTPVFIAFLIFNKNITSDIRHMYGN</sequence>
<dbReference type="EMBL" id="DS268477">
    <property type="protein sequence ID" value="EFP08879.1"/>
    <property type="molecule type" value="Genomic_DNA"/>
</dbReference>
<dbReference type="eggNOG" id="KOG2585">
    <property type="taxonomic scope" value="Eukaryota"/>
</dbReference>